<accession>A0A183PGD6</accession>
<evidence type="ECO:0000313" key="1">
    <source>
        <dbReference type="EMBL" id="VDP63486.1"/>
    </source>
</evidence>
<dbReference type="EMBL" id="UZAL01033483">
    <property type="protein sequence ID" value="VDP63486.1"/>
    <property type="molecule type" value="Genomic_DNA"/>
</dbReference>
<reference evidence="1 2" key="1">
    <citation type="submission" date="2018-11" db="EMBL/GenBank/DDBJ databases">
        <authorList>
            <consortium name="Pathogen Informatics"/>
        </authorList>
    </citation>
    <scope>NUCLEOTIDE SEQUENCE [LARGE SCALE GENOMIC DNA]</scope>
    <source>
        <strain>Denwood</strain>
        <strain evidence="2">Zambia</strain>
    </source>
</reference>
<dbReference type="AlphaFoldDB" id="A0A183PGD6"/>
<proteinExistence type="predicted"/>
<organism evidence="1 2">
    <name type="scientific">Schistosoma mattheei</name>
    <dbReference type="NCBI Taxonomy" id="31246"/>
    <lineage>
        <taxon>Eukaryota</taxon>
        <taxon>Metazoa</taxon>
        <taxon>Spiralia</taxon>
        <taxon>Lophotrochozoa</taxon>
        <taxon>Platyhelminthes</taxon>
        <taxon>Trematoda</taxon>
        <taxon>Digenea</taxon>
        <taxon>Strigeidida</taxon>
        <taxon>Schistosomatoidea</taxon>
        <taxon>Schistosomatidae</taxon>
        <taxon>Schistosoma</taxon>
    </lineage>
</organism>
<gene>
    <name evidence="1" type="ORF">SMTD_LOCUS13422</name>
</gene>
<sequence length="162" mass="18471">MEDNWKGIKEATTSTCQEVLSLNKHHHKKWISTATLDKIKERKNKKTAINIGRTRAEKVKAQAEYIEANKQVKKSIRADKQKYVEELATTVEKAAREGNIEQLCDTTEKLAGKYKVRFKELLNGPAPLNPSDIEAAHTDLPIDVNPPTTEEIRIVIRHILIY</sequence>
<keyword evidence="2" id="KW-1185">Reference proteome</keyword>
<protein>
    <submittedName>
        <fullName evidence="1">Uncharacterized protein</fullName>
    </submittedName>
</protein>
<dbReference type="STRING" id="31246.A0A183PGD6"/>
<evidence type="ECO:0000313" key="2">
    <source>
        <dbReference type="Proteomes" id="UP000269396"/>
    </source>
</evidence>
<dbReference type="Proteomes" id="UP000269396">
    <property type="component" value="Unassembled WGS sequence"/>
</dbReference>
<name>A0A183PGD6_9TREM</name>